<dbReference type="EMBL" id="FRFD01000005">
    <property type="protein sequence ID" value="SHO48618.1"/>
    <property type="molecule type" value="Genomic_DNA"/>
</dbReference>
<reference evidence="4 5" key="1">
    <citation type="submission" date="2016-12" db="EMBL/GenBank/DDBJ databases">
        <authorList>
            <person name="Song W.-J."/>
            <person name="Kurnit D.M."/>
        </authorList>
    </citation>
    <scope>NUCLEOTIDE SEQUENCE [LARGE SCALE GENOMIC DNA]</scope>
    <source>
        <strain evidence="4 5">DSM 12503</strain>
    </source>
</reference>
<dbReference type="SUPFAM" id="SSF48452">
    <property type="entry name" value="TPR-like"/>
    <property type="match status" value="1"/>
</dbReference>
<evidence type="ECO:0000313" key="5">
    <source>
        <dbReference type="Proteomes" id="UP000184612"/>
    </source>
</evidence>
<keyword evidence="2" id="KW-0812">Transmembrane</keyword>
<dbReference type="Pfam" id="PF19789">
    <property type="entry name" value="DUF6273"/>
    <property type="match status" value="1"/>
</dbReference>
<evidence type="ECO:0000313" key="4">
    <source>
        <dbReference type="EMBL" id="SHO48618.1"/>
    </source>
</evidence>
<evidence type="ECO:0000256" key="1">
    <source>
        <dbReference type="SAM" id="MobiDB-lite"/>
    </source>
</evidence>
<evidence type="ECO:0000259" key="3">
    <source>
        <dbReference type="Pfam" id="PF19789"/>
    </source>
</evidence>
<organism evidence="4 5">
    <name type="scientific">Anaerocolumna xylanovorans DSM 12503</name>
    <dbReference type="NCBI Taxonomy" id="1121345"/>
    <lineage>
        <taxon>Bacteria</taxon>
        <taxon>Bacillati</taxon>
        <taxon>Bacillota</taxon>
        <taxon>Clostridia</taxon>
        <taxon>Lachnospirales</taxon>
        <taxon>Lachnospiraceae</taxon>
        <taxon>Anaerocolumna</taxon>
    </lineage>
</organism>
<keyword evidence="2" id="KW-1133">Transmembrane helix</keyword>
<dbReference type="RefSeq" id="WP_073588627.1">
    <property type="nucleotide sequence ID" value="NZ_FRFD01000005.1"/>
</dbReference>
<dbReference type="Proteomes" id="UP000184612">
    <property type="component" value="Unassembled WGS sequence"/>
</dbReference>
<dbReference type="AlphaFoldDB" id="A0A1M7Y7V6"/>
<gene>
    <name evidence="4" type="ORF">SAMN02745217_01927</name>
</gene>
<proteinExistence type="predicted"/>
<sequence length="409" mass="46239">MENMKNTENTGSVIMDAEEEKKEQSYQKLVSMMKSLECMPPTFSKSEIYSSTANKFSELAGYKDSDEYVTLCKQLARQTNDEVLKKLYESANEKKRRAKSATDYRSAADEFRKAGGFLDSENLANECDRLGSHLEKKGAGKFFLVIGVVILGILAIILTLVTPVVKYNVANVLYKADSYKYALKFYNRAGDYKESKQRIIVCQYNIGLDLEEKDDYLGAKRAFAAAGDYKDSDAKKVNALKQFLKHSEAGTLVKIGKYTWRILAIEDNQVLLIKKNALKKKAFHTTLEDVTWENSTLHQYLNTDFLNDAFSKEEQKNIIHTKVKNSDNATYGTDGGKDTLDFLFLLSIDEAKQYESIFKNFKNNSWLRTPGGNPNSAAFLSEKGLIMDYGYAVTSDEFSAAPAMWFNLD</sequence>
<protein>
    <recommendedName>
        <fullName evidence="3">DUF6273 domain-containing protein</fullName>
    </recommendedName>
</protein>
<dbReference type="STRING" id="1121345.SAMN02745217_01927"/>
<evidence type="ECO:0000256" key="2">
    <source>
        <dbReference type="SAM" id="Phobius"/>
    </source>
</evidence>
<name>A0A1M7Y7V6_9FIRM</name>
<dbReference type="InterPro" id="IPR046240">
    <property type="entry name" value="DUF6273"/>
</dbReference>
<accession>A0A1M7Y7V6</accession>
<dbReference type="InterPro" id="IPR011990">
    <property type="entry name" value="TPR-like_helical_dom_sf"/>
</dbReference>
<feature type="region of interest" description="Disordered" evidence="1">
    <location>
        <begin position="1"/>
        <end position="20"/>
    </location>
</feature>
<feature type="domain" description="DUF6273" evidence="3">
    <location>
        <begin position="267"/>
        <end position="363"/>
    </location>
</feature>
<feature type="transmembrane region" description="Helical" evidence="2">
    <location>
        <begin position="142"/>
        <end position="165"/>
    </location>
</feature>
<keyword evidence="2" id="KW-0472">Membrane</keyword>
<keyword evidence="5" id="KW-1185">Reference proteome</keyword>
<feature type="compositionally biased region" description="Polar residues" evidence="1">
    <location>
        <begin position="1"/>
        <end position="12"/>
    </location>
</feature>